<evidence type="ECO:0000313" key="2">
    <source>
        <dbReference type="WBParaSite" id="Hba_03470"/>
    </source>
</evidence>
<sequence>MSEMLHRMLLYAFEQTVVSNLWIIFIYKKTCFKVIIINNHNVVKFKCAKIVHFSKKWCFFSFLQDPVYSYIERQLHHNRGESSKYAFMYPKKLGQECQCDAKASPAHAIEKGGEKRLWIARVEQLNLSYNRNYMQTSQPVRLTQIVTLLTNFLRLLFFKDRSNHCCVTDDEDLVLDDAKYYIFNKDGRNKEICKELGAGWSKQM</sequence>
<proteinExistence type="predicted"/>
<dbReference type="WBParaSite" id="Hba_03470">
    <property type="protein sequence ID" value="Hba_03470"/>
    <property type="gene ID" value="Hba_03470"/>
</dbReference>
<protein>
    <submittedName>
        <fullName evidence="2">NTR domain-containing protein</fullName>
    </submittedName>
</protein>
<dbReference type="AlphaFoldDB" id="A0A1I7WEX1"/>
<organism evidence="1 2">
    <name type="scientific">Heterorhabditis bacteriophora</name>
    <name type="common">Entomopathogenic nematode worm</name>
    <dbReference type="NCBI Taxonomy" id="37862"/>
    <lineage>
        <taxon>Eukaryota</taxon>
        <taxon>Metazoa</taxon>
        <taxon>Ecdysozoa</taxon>
        <taxon>Nematoda</taxon>
        <taxon>Chromadorea</taxon>
        <taxon>Rhabditida</taxon>
        <taxon>Rhabditina</taxon>
        <taxon>Rhabditomorpha</taxon>
        <taxon>Strongyloidea</taxon>
        <taxon>Heterorhabditidae</taxon>
        <taxon>Heterorhabditis</taxon>
    </lineage>
</organism>
<keyword evidence="1" id="KW-1185">Reference proteome</keyword>
<dbReference type="Proteomes" id="UP000095283">
    <property type="component" value="Unplaced"/>
</dbReference>
<reference evidence="2" key="1">
    <citation type="submission" date="2016-11" db="UniProtKB">
        <authorList>
            <consortium name="WormBaseParasite"/>
        </authorList>
    </citation>
    <scope>IDENTIFICATION</scope>
</reference>
<accession>A0A1I7WEX1</accession>
<name>A0A1I7WEX1_HETBA</name>
<evidence type="ECO:0000313" key="1">
    <source>
        <dbReference type="Proteomes" id="UP000095283"/>
    </source>
</evidence>